<evidence type="ECO:0000256" key="3">
    <source>
        <dbReference type="ARBA" id="ARBA00022603"/>
    </source>
</evidence>
<dbReference type="InterPro" id="IPR014048">
    <property type="entry name" value="MethylDNA_cys_MeTrfase_DNA-bd"/>
</dbReference>
<dbReference type="InterPro" id="IPR008332">
    <property type="entry name" value="MethylG_MeTrfase_N"/>
</dbReference>
<comment type="caution">
    <text evidence="11">The sequence shown here is derived from an EMBL/GenBank/DDBJ whole genome shotgun (WGS) entry which is preliminary data.</text>
</comment>
<comment type="catalytic activity">
    <reaction evidence="7 8">
        <text>a 6-O-methyl-2'-deoxyguanosine in DNA + L-cysteinyl-[protein] = S-methyl-L-cysteinyl-[protein] + a 2'-deoxyguanosine in DNA</text>
        <dbReference type="Rhea" id="RHEA:24000"/>
        <dbReference type="Rhea" id="RHEA-COMP:10131"/>
        <dbReference type="Rhea" id="RHEA-COMP:10132"/>
        <dbReference type="Rhea" id="RHEA-COMP:11367"/>
        <dbReference type="Rhea" id="RHEA-COMP:11368"/>
        <dbReference type="ChEBI" id="CHEBI:29950"/>
        <dbReference type="ChEBI" id="CHEBI:82612"/>
        <dbReference type="ChEBI" id="CHEBI:85445"/>
        <dbReference type="ChEBI" id="CHEBI:85448"/>
        <dbReference type="EC" id="2.1.1.63"/>
    </reaction>
</comment>
<evidence type="ECO:0000256" key="8">
    <source>
        <dbReference type="HAMAP-Rule" id="MF_00772"/>
    </source>
</evidence>
<evidence type="ECO:0000256" key="2">
    <source>
        <dbReference type="ARBA" id="ARBA00022490"/>
    </source>
</evidence>
<dbReference type="EC" id="2.1.1.63" evidence="8"/>
<keyword evidence="12" id="KW-1185">Reference proteome</keyword>
<dbReference type="Gene3D" id="3.30.160.70">
    <property type="entry name" value="Methylated DNA-protein cysteine methyltransferase domain"/>
    <property type="match status" value="1"/>
</dbReference>
<dbReference type="GO" id="GO:0006307">
    <property type="term" value="P:DNA alkylation repair"/>
    <property type="evidence" value="ECO:0007669"/>
    <property type="project" value="UniProtKB-UniRule"/>
</dbReference>
<evidence type="ECO:0000259" key="9">
    <source>
        <dbReference type="Pfam" id="PF01035"/>
    </source>
</evidence>
<dbReference type="InterPro" id="IPR001497">
    <property type="entry name" value="MethylDNA_cys_MeTrfase_AS"/>
</dbReference>
<comment type="function">
    <text evidence="8">Involved in the cellular defense against the biological effects of O6-methylguanine (O6-MeG) and O4-methylthymine (O4-MeT) in DNA. Repairs the methylated nucleobase in DNA by stoichiometrically transferring the methyl group to a cysteine residue in the enzyme. This is a suicide reaction: the enzyme is irreversibly inactivated.</text>
</comment>
<dbReference type="FunFam" id="1.10.10.10:FF:000337">
    <property type="entry name" value="Methylated-DNA--protein-cysteine methyltransferase"/>
    <property type="match status" value="1"/>
</dbReference>
<sequence>MTTTNTTMTQPDAAPELNVTIDRPAASAPLYTAILDTELGSILLTSDGIHLTGLYLEVSEAIDARLDRVFGVEATPEDDLEVFHRTEAQLGEYFAGERTQFDLPLAAKGTEFQRAVWTALTQIPYGSTAGYGELAEMLGRPGAARAVGAANGKNPISIIVPCHRVIGADGSMTGYAWGEEKKRYLLTLESRP</sequence>
<protein>
    <recommendedName>
        <fullName evidence="8">Methylated-DNA--protein-cysteine methyltransferase</fullName>
        <ecNumber evidence="8">2.1.1.63</ecNumber>
    </recommendedName>
    <alternativeName>
        <fullName evidence="8">6-O-methylguanine-DNA methyltransferase</fullName>
        <shortName evidence="8">MGMT</shortName>
    </alternativeName>
    <alternativeName>
        <fullName evidence="8">O-6-methylguanine-DNA-alkyltransferase</fullName>
    </alternativeName>
</protein>
<dbReference type="GO" id="GO:0005737">
    <property type="term" value="C:cytoplasm"/>
    <property type="evidence" value="ECO:0007669"/>
    <property type="project" value="UniProtKB-SubCell"/>
</dbReference>
<dbReference type="InterPro" id="IPR036217">
    <property type="entry name" value="MethylDNA_cys_MeTrfase_DNAb"/>
</dbReference>
<evidence type="ECO:0000313" key="12">
    <source>
        <dbReference type="Proteomes" id="UP000031488"/>
    </source>
</evidence>
<gene>
    <name evidence="11" type="ORF">AE0388_2498</name>
</gene>
<evidence type="ECO:0000256" key="1">
    <source>
        <dbReference type="ARBA" id="ARBA00001286"/>
    </source>
</evidence>
<evidence type="ECO:0000256" key="6">
    <source>
        <dbReference type="ARBA" id="ARBA00023204"/>
    </source>
</evidence>
<dbReference type="HAMAP" id="MF_00772">
    <property type="entry name" value="OGT"/>
    <property type="match status" value="1"/>
</dbReference>
<dbReference type="GO" id="GO:0003908">
    <property type="term" value="F:methylated-DNA-[protein]-cysteine S-methyltransferase activity"/>
    <property type="evidence" value="ECO:0007669"/>
    <property type="project" value="UniProtKB-UniRule"/>
</dbReference>
<dbReference type="PANTHER" id="PTHR10815">
    <property type="entry name" value="METHYLATED-DNA--PROTEIN-CYSTEINE METHYLTRANSFERASE"/>
    <property type="match status" value="1"/>
</dbReference>
<feature type="domain" description="Methylated-DNA-[protein]-cysteine S-methyltransferase DNA binding" evidence="9">
    <location>
        <begin position="111"/>
        <end position="190"/>
    </location>
</feature>
<evidence type="ECO:0000256" key="5">
    <source>
        <dbReference type="ARBA" id="ARBA00022763"/>
    </source>
</evidence>
<evidence type="ECO:0000256" key="4">
    <source>
        <dbReference type="ARBA" id="ARBA00022679"/>
    </source>
</evidence>
<feature type="domain" description="Methylguanine DNA methyltransferase ribonuclease-like" evidence="10">
    <location>
        <begin position="30"/>
        <end position="106"/>
    </location>
</feature>
<comment type="similarity">
    <text evidence="8">Belongs to the MGMT family.</text>
</comment>
<evidence type="ECO:0000256" key="7">
    <source>
        <dbReference type="ARBA" id="ARBA00049348"/>
    </source>
</evidence>
<name>A0A0B9ARD7_BRELN</name>
<evidence type="ECO:0000259" key="10">
    <source>
        <dbReference type="Pfam" id="PF02870"/>
    </source>
</evidence>
<dbReference type="PROSITE" id="PS00374">
    <property type="entry name" value="MGMT"/>
    <property type="match status" value="1"/>
</dbReference>
<dbReference type="GO" id="GO:0032259">
    <property type="term" value="P:methylation"/>
    <property type="evidence" value="ECO:0007669"/>
    <property type="project" value="UniProtKB-KW"/>
</dbReference>
<evidence type="ECO:0000313" key="11">
    <source>
        <dbReference type="EMBL" id="KHS51948.1"/>
    </source>
</evidence>
<comment type="catalytic activity">
    <reaction evidence="1 8">
        <text>a 4-O-methyl-thymidine in DNA + L-cysteinyl-[protein] = a thymidine in DNA + S-methyl-L-cysteinyl-[protein]</text>
        <dbReference type="Rhea" id="RHEA:53428"/>
        <dbReference type="Rhea" id="RHEA-COMP:10131"/>
        <dbReference type="Rhea" id="RHEA-COMP:10132"/>
        <dbReference type="Rhea" id="RHEA-COMP:13555"/>
        <dbReference type="Rhea" id="RHEA-COMP:13556"/>
        <dbReference type="ChEBI" id="CHEBI:29950"/>
        <dbReference type="ChEBI" id="CHEBI:82612"/>
        <dbReference type="ChEBI" id="CHEBI:137386"/>
        <dbReference type="ChEBI" id="CHEBI:137387"/>
        <dbReference type="EC" id="2.1.1.63"/>
    </reaction>
</comment>
<dbReference type="InterPro" id="IPR036631">
    <property type="entry name" value="MGMT_N_sf"/>
</dbReference>
<organism evidence="11 12">
    <name type="scientific">Brevibacterium linens</name>
    <dbReference type="NCBI Taxonomy" id="1703"/>
    <lineage>
        <taxon>Bacteria</taxon>
        <taxon>Bacillati</taxon>
        <taxon>Actinomycetota</taxon>
        <taxon>Actinomycetes</taxon>
        <taxon>Micrococcales</taxon>
        <taxon>Brevibacteriaceae</taxon>
        <taxon>Brevibacterium</taxon>
    </lineage>
</organism>
<dbReference type="PANTHER" id="PTHR10815:SF13">
    <property type="entry name" value="METHYLATED-DNA--PROTEIN-CYSTEINE METHYLTRANSFERASE"/>
    <property type="match status" value="1"/>
</dbReference>
<accession>A0A0B9ARD7</accession>
<keyword evidence="4 8" id="KW-0808">Transferase</keyword>
<comment type="subcellular location">
    <subcellularLocation>
        <location evidence="8">Cytoplasm</location>
    </subcellularLocation>
</comment>
<dbReference type="SUPFAM" id="SSF46767">
    <property type="entry name" value="Methylated DNA-protein cysteine methyltransferase, C-terminal domain"/>
    <property type="match status" value="1"/>
</dbReference>
<dbReference type="CDD" id="cd06445">
    <property type="entry name" value="ATase"/>
    <property type="match status" value="1"/>
</dbReference>
<dbReference type="EMBL" id="JTJZ01000020">
    <property type="protein sequence ID" value="KHS51948.1"/>
    <property type="molecule type" value="Genomic_DNA"/>
</dbReference>
<feature type="active site" description="Nucleophile; methyl group acceptor" evidence="8">
    <location>
        <position position="162"/>
    </location>
</feature>
<keyword evidence="3 8" id="KW-0489">Methyltransferase</keyword>
<dbReference type="AlphaFoldDB" id="A0A0B9ARD7"/>
<proteinExistence type="inferred from homology"/>
<dbReference type="RefSeq" id="WP_235355148.1">
    <property type="nucleotide sequence ID" value="NZ_JTJZ01000020.1"/>
</dbReference>
<dbReference type="InterPro" id="IPR036388">
    <property type="entry name" value="WH-like_DNA-bd_sf"/>
</dbReference>
<comment type="miscellaneous">
    <text evidence="8">This enzyme catalyzes only one turnover and therefore is not strictly catalytic. According to one definition, an enzyme is a biocatalyst that acts repeatedly and over many reaction cycles.</text>
</comment>
<keyword evidence="5 8" id="KW-0227">DNA damage</keyword>
<dbReference type="Pfam" id="PF01035">
    <property type="entry name" value="DNA_binding_1"/>
    <property type="match status" value="1"/>
</dbReference>
<dbReference type="NCBIfam" id="TIGR00589">
    <property type="entry name" value="ogt"/>
    <property type="match status" value="1"/>
</dbReference>
<keyword evidence="6 8" id="KW-0234">DNA repair</keyword>
<dbReference type="Pfam" id="PF02870">
    <property type="entry name" value="Methyltransf_1N"/>
    <property type="match status" value="1"/>
</dbReference>
<dbReference type="Proteomes" id="UP000031488">
    <property type="component" value="Unassembled WGS sequence"/>
</dbReference>
<keyword evidence="2 8" id="KW-0963">Cytoplasm</keyword>
<dbReference type="Gene3D" id="1.10.10.10">
    <property type="entry name" value="Winged helix-like DNA-binding domain superfamily/Winged helix DNA-binding domain"/>
    <property type="match status" value="1"/>
</dbReference>
<dbReference type="SUPFAM" id="SSF53155">
    <property type="entry name" value="Methylated DNA-protein cysteine methyltransferase domain"/>
    <property type="match status" value="1"/>
</dbReference>
<dbReference type="PATRIC" id="fig|1703.6.peg.2400"/>
<dbReference type="InterPro" id="IPR023546">
    <property type="entry name" value="MGMT"/>
</dbReference>
<reference evidence="11 12" key="1">
    <citation type="submission" date="2014-11" db="EMBL/GenBank/DDBJ databases">
        <title>Draft Genome Sequence of Brevibacterium linens AE038-8.</title>
        <authorList>
            <person name="Maizel D."/>
            <person name="Utturkar S.M."/>
            <person name="Brown S.D."/>
            <person name="Ferrero M."/>
            <person name="Rosen B.P."/>
        </authorList>
    </citation>
    <scope>NUCLEOTIDE SEQUENCE [LARGE SCALE GENOMIC DNA]</scope>
    <source>
        <strain evidence="11 12">AE038-8</strain>
    </source>
</reference>